<evidence type="ECO:0000313" key="2">
    <source>
        <dbReference type="EnsemblPlants" id="OPUNC09G06560.1"/>
    </source>
</evidence>
<dbReference type="AlphaFoldDB" id="A0A0E0M0G6"/>
<keyword evidence="3" id="KW-1185">Reference proteome</keyword>
<dbReference type="Gramene" id="OPUNC09G06560.1">
    <property type="protein sequence ID" value="OPUNC09G06560.1"/>
    <property type="gene ID" value="OPUNC09G06560"/>
</dbReference>
<name>A0A0E0M0G6_ORYPU</name>
<evidence type="ECO:0000313" key="3">
    <source>
        <dbReference type="Proteomes" id="UP000026962"/>
    </source>
</evidence>
<sequence>MAGRRSNPLMITLCCFITLLSSLAYVCFFVSPYAVCLLAGDDAGLSTAVWPPVLIVRTGADDTLMHNVTDDCCRVHPSAGGVVAVPTFVPTGAEPPHHLPAVNFNCSVPSASSARILHGTRTDSSPPPASDAVVVGNGKSRRLVTALRELINPDLALVTIIIIVLADLAVDERKKKKSGRMAPLLIMLLLAIAATGSAAADARGSGCSNDVNLRGKFPMCGPPSPTKPHN</sequence>
<organism evidence="2">
    <name type="scientific">Oryza punctata</name>
    <name type="common">Red rice</name>
    <dbReference type="NCBI Taxonomy" id="4537"/>
    <lineage>
        <taxon>Eukaryota</taxon>
        <taxon>Viridiplantae</taxon>
        <taxon>Streptophyta</taxon>
        <taxon>Embryophyta</taxon>
        <taxon>Tracheophyta</taxon>
        <taxon>Spermatophyta</taxon>
        <taxon>Magnoliopsida</taxon>
        <taxon>Liliopsida</taxon>
        <taxon>Poales</taxon>
        <taxon>Poaceae</taxon>
        <taxon>BOP clade</taxon>
        <taxon>Oryzoideae</taxon>
        <taxon>Oryzeae</taxon>
        <taxon>Oryzinae</taxon>
        <taxon>Oryza</taxon>
    </lineage>
</organism>
<keyword evidence="1" id="KW-0812">Transmembrane</keyword>
<proteinExistence type="predicted"/>
<feature type="transmembrane region" description="Helical" evidence="1">
    <location>
        <begin position="182"/>
        <end position="200"/>
    </location>
</feature>
<dbReference type="EnsemblPlants" id="OPUNC09G06560.1">
    <property type="protein sequence ID" value="OPUNC09G06560.1"/>
    <property type="gene ID" value="OPUNC09G06560"/>
</dbReference>
<dbReference type="Proteomes" id="UP000026962">
    <property type="component" value="Chromosome 9"/>
</dbReference>
<keyword evidence="1" id="KW-1133">Transmembrane helix</keyword>
<reference evidence="2" key="2">
    <citation type="submission" date="2018-05" db="EMBL/GenBank/DDBJ databases">
        <title>OpunRS2 (Oryza punctata Reference Sequence Version 2).</title>
        <authorList>
            <person name="Zhang J."/>
            <person name="Kudrna D."/>
            <person name="Lee S."/>
            <person name="Talag J."/>
            <person name="Welchert J."/>
            <person name="Wing R.A."/>
        </authorList>
    </citation>
    <scope>NUCLEOTIDE SEQUENCE [LARGE SCALE GENOMIC DNA]</scope>
</reference>
<dbReference type="HOGENOM" id="CLU_086817_1_0_1"/>
<feature type="transmembrane region" description="Helical" evidence="1">
    <location>
        <begin position="150"/>
        <end position="170"/>
    </location>
</feature>
<protein>
    <submittedName>
        <fullName evidence="2">Uncharacterized protein</fullName>
    </submittedName>
</protein>
<reference evidence="2" key="1">
    <citation type="submission" date="2015-04" db="UniProtKB">
        <authorList>
            <consortium name="EnsemblPlants"/>
        </authorList>
    </citation>
    <scope>IDENTIFICATION</scope>
</reference>
<keyword evidence="1" id="KW-0472">Membrane</keyword>
<evidence type="ECO:0000256" key="1">
    <source>
        <dbReference type="SAM" id="Phobius"/>
    </source>
</evidence>
<accession>A0A0E0M0G6</accession>